<dbReference type="Proteomes" id="UP001164929">
    <property type="component" value="Chromosome 6"/>
</dbReference>
<sequence length="51" mass="5972">MRTWDPTVSVTETNQKKQVPLMEESYSSFHGLLRNHKSVARNKFNSYILMA</sequence>
<dbReference type="AlphaFoldDB" id="A0AAD6W1M4"/>
<evidence type="ECO:0000313" key="2">
    <source>
        <dbReference type="Proteomes" id="UP001164929"/>
    </source>
</evidence>
<name>A0AAD6W1M4_9ROSI</name>
<proteinExistence type="predicted"/>
<gene>
    <name evidence="1" type="ORF">NC653_017963</name>
</gene>
<keyword evidence="2" id="KW-1185">Reference proteome</keyword>
<accession>A0AAD6W1M4</accession>
<reference evidence="1" key="1">
    <citation type="journal article" date="2023" name="Mol. Ecol. Resour.">
        <title>Chromosome-level genome assembly of a triploid poplar Populus alba 'Berolinensis'.</title>
        <authorList>
            <person name="Chen S."/>
            <person name="Yu Y."/>
            <person name="Wang X."/>
            <person name="Wang S."/>
            <person name="Zhang T."/>
            <person name="Zhou Y."/>
            <person name="He R."/>
            <person name="Meng N."/>
            <person name="Wang Y."/>
            <person name="Liu W."/>
            <person name="Liu Z."/>
            <person name="Liu J."/>
            <person name="Guo Q."/>
            <person name="Huang H."/>
            <person name="Sederoff R.R."/>
            <person name="Wang G."/>
            <person name="Qu G."/>
            <person name="Chen S."/>
        </authorList>
    </citation>
    <scope>NUCLEOTIDE SEQUENCE</scope>
    <source>
        <strain evidence="1">SC-2020</strain>
    </source>
</reference>
<comment type="caution">
    <text evidence="1">The sequence shown here is derived from an EMBL/GenBank/DDBJ whole genome shotgun (WGS) entry which is preliminary data.</text>
</comment>
<evidence type="ECO:0000313" key="1">
    <source>
        <dbReference type="EMBL" id="KAJ6995341.1"/>
    </source>
</evidence>
<organism evidence="1 2">
    <name type="scientific">Populus alba x Populus x berolinensis</name>
    <dbReference type="NCBI Taxonomy" id="444605"/>
    <lineage>
        <taxon>Eukaryota</taxon>
        <taxon>Viridiplantae</taxon>
        <taxon>Streptophyta</taxon>
        <taxon>Embryophyta</taxon>
        <taxon>Tracheophyta</taxon>
        <taxon>Spermatophyta</taxon>
        <taxon>Magnoliopsida</taxon>
        <taxon>eudicotyledons</taxon>
        <taxon>Gunneridae</taxon>
        <taxon>Pentapetalae</taxon>
        <taxon>rosids</taxon>
        <taxon>fabids</taxon>
        <taxon>Malpighiales</taxon>
        <taxon>Salicaceae</taxon>
        <taxon>Saliceae</taxon>
        <taxon>Populus</taxon>
    </lineage>
</organism>
<dbReference type="EMBL" id="JAQIZT010000006">
    <property type="protein sequence ID" value="KAJ6995341.1"/>
    <property type="molecule type" value="Genomic_DNA"/>
</dbReference>
<protein>
    <submittedName>
        <fullName evidence="1">Uncharacterized protein</fullName>
    </submittedName>
</protein>